<evidence type="ECO:0000313" key="3">
    <source>
        <dbReference type="Proteomes" id="UP000253153"/>
    </source>
</evidence>
<dbReference type="OrthoDB" id="5294021at2759"/>
<accession>A0A366S7N4</accession>
<dbReference type="RefSeq" id="XP_031019277.1">
    <property type="nucleotide sequence ID" value="XM_031156608.1"/>
</dbReference>
<comment type="caution">
    <text evidence="2">The sequence shown here is derived from an EMBL/GenBank/DDBJ whole genome shotgun (WGS) entry which is preliminary data.</text>
</comment>
<proteinExistence type="predicted"/>
<dbReference type="EMBL" id="QKXC01000052">
    <property type="protein sequence ID" value="RBR24686.1"/>
    <property type="molecule type" value="Genomic_DNA"/>
</dbReference>
<dbReference type="AlphaFoldDB" id="A0A366S7N4"/>
<name>A0A366S7N4_9HYPO</name>
<feature type="compositionally biased region" description="Acidic residues" evidence="1">
    <location>
        <begin position="188"/>
        <end position="200"/>
    </location>
</feature>
<feature type="compositionally biased region" description="Polar residues" evidence="1">
    <location>
        <begin position="33"/>
        <end position="42"/>
    </location>
</feature>
<protein>
    <submittedName>
        <fullName evidence="2">Uncharacterized protein</fullName>
    </submittedName>
</protein>
<keyword evidence="3" id="KW-1185">Reference proteome</keyword>
<evidence type="ECO:0000313" key="2">
    <source>
        <dbReference type="EMBL" id="RBR24686.1"/>
    </source>
</evidence>
<dbReference type="GeneID" id="41991904"/>
<sequence length="526" mass="58432">MASTTNDMSTNRPGSISDDWEELDSAASVISFDEQSGSTSPTAPLEAQTPATVTPAIQLPLRPRDEASQPTADNSSSTRVASSSTAVASSSTRVPSSSSVASSVPNAGQKVPLSEPPPYEDAQSHQEATSTIFIKKGDIPLRRNDENRAQAKDDERKLVKGKERQESSPHTEPRSLLSYYIEESQKGDEEDEDGESDNENENIAPIDDPREYHKSCTQTITLLSSVSKYAHALGGHRISTMSQIRQTCDHLSAQSNELETMLDIYAKHWTAQQGMVQIPLSPEVSDMLAELTRLLHRTMVELKCLEPEDDDLLGASDIPFRVNQDLGDYGVTLGQMSDSFAEFLPMMKVDFDEFRTKHMGFPPATIDSPNKTHRPPPNPTIFRTRNELYNLKDNFILMAHFLRRLKNSPEFPETIDDEILDSAVSVVQAIAKILTNNPSEWIESDTTCSKSMTYAQFATLDAEILHDVASHVKMYLDELDDECWEDKGSYSLQVMRNHQAGLLIHAGMLNQIEETVGFTKSLLFVD</sequence>
<reference evidence="2 3" key="1">
    <citation type="submission" date="2018-06" db="EMBL/GenBank/DDBJ databases">
        <title>Fusarium incarnatum-equiseti species complex species 28.</title>
        <authorList>
            <person name="Gardiner D.M."/>
        </authorList>
    </citation>
    <scope>NUCLEOTIDE SEQUENCE [LARGE SCALE GENOMIC DNA]</scope>
    <source>
        <strain evidence="2 3">FIESC_28</strain>
    </source>
</reference>
<organism evidence="2 3">
    <name type="scientific">Fusarium coffeatum</name>
    <dbReference type="NCBI Taxonomy" id="231269"/>
    <lineage>
        <taxon>Eukaryota</taxon>
        <taxon>Fungi</taxon>
        <taxon>Dikarya</taxon>
        <taxon>Ascomycota</taxon>
        <taxon>Pezizomycotina</taxon>
        <taxon>Sordariomycetes</taxon>
        <taxon>Hypocreomycetidae</taxon>
        <taxon>Hypocreales</taxon>
        <taxon>Nectriaceae</taxon>
        <taxon>Fusarium</taxon>
        <taxon>Fusarium incarnatum-equiseti species complex</taxon>
    </lineage>
</organism>
<dbReference type="Proteomes" id="UP000253153">
    <property type="component" value="Unassembled WGS sequence"/>
</dbReference>
<feature type="compositionally biased region" description="Basic and acidic residues" evidence="1">
    <location>
        <begin position="135"/>
        <end position="173"/>
    </location>
</feature>
<feature type="region of interest" description="Disordered" evidence="1">
    <location>
        <begin position="1"/>
        <end position="211"/>
    </location>
</feature>
<evidence type="ECO:0000256" key="1">
    <source>
        <dbReference type="SAM" id="MobiDB-lite"/>
    </source>
</evidence>
<gene>
    <name evidence="2" type="ORF">FIESC28_02459</name>
</gene>
<feature type="compositionally biased region" description="Low complexity" evidence="1">
    <location>
        <begin position="75"/>
        <end position="105"/>
    </location>
</feature>
<feature type="compositionally biased region" description="Polar residues" evidence="1">
    <location>
        <begin position="1"/>
        <end position="14"/>
    </location>
</feature>